<reference evidence="2 3" key="1">
    <citation type="submission" date="2019-03" db="EMBL/GenBank/DDBJ databases">
        <title>Deep-cultivation of Planctomycetes and their phenomic and genomic characterization uncovers novel biology.</title>
        <authorList>
            <person name="Wiegand S."/>
            <person name="Jogler M."/>
            <person name="Boedeker C."/>
            <person name="Pinto D."/>
            <person name="Vollmers J."/>
            <person name="Rivas-Marin E."/>
            <person name="Kohn T."/>
            <person name="Peeters S.H."/>
            <person name="Heuer A."/>
            <person name="Rast P."/>
            <person name="Oberbeckmann S."/>
            <person name="Bunk B."/>
            <person name="Jeske O."/>
            <person name="Meyerdierks A."/>
            <person name="Storesund J.E."/>
            <person name="Kallscheuer N."/>
            <person name="Luecker S."/>
            <person name="Lage O.M."/>
            <person name="Pohl T."/>
            <person name="Merkel B.J."/>
            <person name="Hornburger P."/>
            <person name="Mueller R.-W."/>
            <person name="Bruemmer F."/>
            <person name="Labrenz M."/>
            <person name="Spormann A.M."/>
            <person name="Op den Camp H."/>
            <person name="Overmann J."/>
            <person name="Amann R."/>
            <person name="Jetten M.S.M."/>
            <person name="Mascher T."/>
            <person name="Medema M.H."/>
            <person name="Devos D.P."/>
            <person name="Kaster A.-K."/>
            <person name="Ovreas L."/>
            <person name="Rohde M."/>
            <person name="Galperin M.Y."/>
            <person name="Jogler C."/>
        </authorList>
    </citation>
    <scope>NUCLEOTIDE SEQUENCE [LARGE SCALE GENOMIC DNA]</scope>
    <source>
        <strain evidence="2 3">Enr13</strain>
    </source>
</reference>
<feature type="region of interest" description="Disordered" evidence="1">
    <location>
        <begin position="66"/>
        <end position="85"/>
    </location>
</feature>
<dbReference type="AlphaFoldDB" id="A0A518HU23"/>
<dbReference type="OrthoDB" id="290564at2"/>
<organism evidence="2 3">
    <name type="scientific">Stieleria neptunia</name>
    <dbReference type="NCBI Taxonomy" id="2527979"/>
    <lineage>
        <taxon>Bacteria</taxon>
        <taxon>Pseudomonadati</taxon>
        <taxon>Planctomycetota</taxon>
        <taxon>Planctomycetia</taxon>
        <taxon>Pirellulales</taxon>
        <taxon>Pirellulaceae</taxon>
        <taxon>Stieleria</taxon>
    </lineage>
</organism>
<evidence type="ECO:0000313" key="2">
    <source>
        <dbReference type="EMBL" id="QDV44303.1"/>
    </source>
</evidence>
<name>A0A518HU23_9BACT</name>
<proteinExistence type="predicted"/>
<gene>
    <name evidence="2" type="ORF">Enr13x_41670</name>
</gene>
<dbReference type="Proteomes" id="UP000319004">
    <property type="component" value="Chromosome"/>
</dbReference>
<sequence length="85" mass="9108">MSTNSLVRFTRSCPTCGRRIQIRGSLLGRVVACRHCNAEFVATASDDAPGCIDDAKRLMDRVDSVLSRSQPPVIDTPTSTTTPAG</sequence>
<dbReference type="KEGG" id="snep:Enr13x_41670"/>
<dbReference type="RefSeq" id="WP_145388669.1">
    <property type="nucleotide sequence ID" value="NZ_CP037423.1"/>
</dbReference>
<evidence type="ECO:0000313" key="3">
    <source>
        <dbReference type="Proteomes" id="UP000319004"/>
    </source>
</evidence>
<dbReference type="Gene3D" id="2.20.28.160">
    <property type="match status" value="1"/>
</dbReference>
<dbReference type="EMBL" id="CP037423">
    <property type="protein sequence ID" value="QDV44303.1"/>
    <property type="molecule type" value="Genomic_DNA"/>
</dbReference>
<keyword evidence="3" id="KW-1185">Reference proteome</keyword>
<evidence type="ECO:0000256" key="1">
    <source>
        <dbReference type="SAM" id="MobiDB-lite"/>
    </source>
</evidence>
<accession>A0A518HU23</accession>
<protein>
    <submittedName>
        <fullName evidence="2">Uncharacterized protein</fullName>
    </submittedName>
</protein>